<organism evidence="5">
    <name type="scientific">Amblyomma maculatum</name>
    <name type="common">Gulf Coast tick</name>
    <dbReference type="NCBI Taxonomy" id="34609"/>
    <lineage>
        <taxon>Eukaryota</taxon>
        <taxon>Metazoa</taxon>
        <taxon>Ecdysozoa</taxon>
        <taxon>Arthropoda</taxon>
        <taxon>Chelicerata</taxon>
        <taxon>Arachnida</taxon>
        <taxon>Acari</taxon>
        <taxon>Parasitiformes</taxon>
        <taxon>Ixodida</taxon>
        <taxon>Ixodoidea</taxon>
        <taxon>Ixodidae</taxon>
        <taxon>Amblyomminae</taxon>
        <taxon>Amblyomma</taxon>
    </lineage>
</organism>
<sequence length="190" mass="21420">RVRRCAGYCPLSFVPPIVKSADRTARPMMTRIRKAQEEDCQKIAEIMRDRSDIAFTDLDAITARLRENGFGEHPVFIAFLAEDDDAAGASRVIGYVTASRIYSTWEGKSLRLGDLYVVPDRRRKGVGTDLLRKEMSAVFAICGLQSIRLQPCSWQTFMTVLSRSVPTPFLIRSGTTYRSPSRRLLPSQVE</sequence>
<evidence type="ECO:0000313" key="5">
    <source>
        <dbReference type="EMBL" id="AEO33531.1"/>
    </source>
</evidence>
<dbReference type="PROSITE" id="PS51186">
    <property type="entry name" value="GNAT"/>
    <property type="match status" value="1"/>
</dbReference>
<evidence type="ECO:0000256" key="3">
    <source>
        <dbReference type="ARBA" id="ARBA00023315"/>
    </source>
</evidence>
<keyword evidence="3" id="KW-0012">Acyltransferase</keyword>
<evidence type="ECO:0000256" key="2">
    <source>
        <dbReference type="ARBA" id="ARBA00022679"/>
    </source>
</evidence>
<feature type="domain" description="N-acetyltransferase" evidence="4">
    <location>
        <begin position="30"/>
        <end position="190"/>
    </location>
</feature>
<dbReference type="Gene3D" id="3.40.630.30">
    <property type="match status" value="1"/>
</dbReference>
<name>G3MJ63_AMBMU</name>
<dbReference type="InterPro" id="IPR016181">
    <property type="entry name" value="Acyl_CoA_acyltransferase"/>
</dbReference>
<proteinExistence type="evidence at transcript level"/>
<comment type="similarity">
    <text evidence="1">Belongs to the acetyltransferase family.</text>
</comment>
<reference evidence="5" key="1">
    <citation type="journal article" date="2011" name="PLoS ONE">
        <title>A deep insight into the sialotranscriptome of the gulf coast tick, Amblyomma maculatum.</title>
        <authorList>
            <person name="Karim S."/>
            <person name="Singh P."/>
            <person name="Ribeiro J.M."/>
        </authorList>
    </citation>
    <scope>NUCLEOTIDE SEQUENCE</scope>
    <source>
        <tissue evidence="5">Salivary gland</tissue>
    </source>
</reference>
<dbReference type="GO" id="GO:0008080">
    <property type="term" value="F:N-acetyltransferase activity"/>
    <property type="evidence" value="ECO:0007669"/>
    <property type="project" value="UniProtKB-ARBA"/>
</dbReference>
<dbReference type="InterPro" id="IPR000182">
    <property type="entry name" value="GNAT_dom"/>
</dbReference>
<protein>
    <recommendedName>
        <fullName evidence="4">N-acetyltransferase domain-containing protein</fullName>
    </recommendedName>
</protein>
<dbReference type="EMBL" id="JO841914">
    <property type="protein sequence ID" value="AEO33531.1"/>
    <property type="molecule type" value="mRNA"/>
</dbReference>
<evidence type="ECO:0000259" key="4">
    <source>
        <dbReference type="PROSITE" id="PS51186"/>
    </source>
</evidence>
<dbReference type="Pfam" id="PF00583">
    <property type="entry name" value="Acetyltransf_1"/>
    <property type="match status" value="1"/>
</dbReference>
<accession>G3MJ63</accession>
<dbReference type="SUPFAM" id="SSF55729">
    <property type="entry name" value="Acyl-CoA N-acyltransferases (Nat)"/>
    <property type="match status" value="1"/>
</dbReference>
<dbReference type="InterPro" id="IPR051016">
    <property type="entry name" value="Diverse_Substrate_AcTransf"/>
</dbReference>
<dbReference type="PANTHER" id="PTHR10545:SF29">
    <property type="entry name" value="GH14572P-RELATED"/>
    <property type="match status" value="1"/>
</dbReference>
<evidence type="ECO:0000256" key="1">
    <source>
        <dbReference type="ARBA" id="ARBA00008694"/>
    </source>
</evidence>
<dbReference type="AlphaFoldDB" id="G3MJ63"/>
<feature type="non-terminal residue" evidence="5">
    <location>
        <position position="1"/>
    </location>
</feature>
<dbReference type="PANTHER" id="PTHR10545">
    <property type="entry name" value="DIAMINE N-ACETYLTRANSFERASE"/>
    <property type="match status" value="1"/>
</dbReference>
<dbReference type="CDD" id="cd04301">
    <property type="entry name" value="NAT_SF"/>
    <property type="match status" value="1"/>
</dbReference>
<keyword evidence="2" id="KW-0808">Transferase</keyword>